<name>R7QL56_CHOCR</name>
<dbReference type="RefSeq" id="XP_005717994.1">
    <property type="nucleotide sequence ID" value="XM_005717937.1"/>
</dbReference>
<dbReference type="KEGG" id="ccp:CHC_T00006307001"/>
<feature type="compositionally biased region" description="Basic residues" evidence="1">
    <location>
        <begin position="158"/>
        <end position="171"/>
    </location>
</feature>
<dbReference type="Proteomes" id="UP000012073">
    <property type="component" value="Unassembled WGS sequence"/>
</dbReference>
<evidence type="ECO:0000256" key="1">
    <source>
        <dbReference type="SAM" id="MobiDB-lite"/>
    </source>
</evidence>
<proteinExistence type="predicted"/>
<dbReference type="GeneID" id="17325705"/>
<evidence type="ECO:0000313" key="2">
    <source>
        <dbReference type="EMBL" id="CDF38125.1"/>
    </source>
</evidence>
<dbReference type="AlphaFoldDB" id="R7QL56"/>
<feature type="region of interest" description="Disordered" evidence="1">
    <location>
        <begin position="137"/>
        <end position="184"/>
    </location>
</feature>
<evidence type="ECO:0000313" key="3">
    <source>
        <dbReference type="Proteomes" id="UP000012073"/>
    </source>
</evidence>
<sequence>MLRSMRALHRAGGVHSPLRRHLHEDSRGDFLGFVSANVARADPRFGMDMTRAPGYELAADEDPPLVGNQKLADFAARHARLSSAQMLQADGYMWVGSVLYPNSIAHHDFDVEFSWERDVPERKVTLEVQDEKDEVLASRRYTGGQARRIRKDRERNAVKRASRRLRRRASPTRKPENDIPDGDT</sequence>
<dbReference type="OrthoDB" id="10310976at2759"/>
<accession>R7QL56</accession>
<reference evidence="3" key="1">
    <citation type="journal article" date="2013" name="Proc. Natl. Acad. Sci. U.S.A.">
        <title>Genome structure and metabolic features in the red seaweed Chondrus crispus shed light on evolution of the Archaeplastida.</title>
        <authorList>
            <person name="Collen J."/>
            <person name="Porcel B."/>
            <person name="Carre W."/>
            <person name="Ball S.G."/>
            <person name="Chaparro C."/>
            <person name="Tonon T."/>
            <person name="Barbeyron T."/>
            <person name="Michel G."/>
            <person name="Noel B."/>
            <person name="Valentin K."/>
            <person name="Elias M."/>
            <person name="Artiguenave F."/>
            <person name="Arun A."/>
            <person name="Aury J.M."/>
            <person name="Barbosa-Neto J.F."/>
            <person name="Bothwell J.H."/>
            <person name="Bouget F.Y."/>
            <person name="Brillet L."/>
            <person name="Cabello-Hurtado F."/>
            <person name="Capella-Gutierrez S."/>
            <person name="Charrier B."/>
            <person name="Cladiere L."/>
            <person name="Cock J.M."/>
            <person name="Coelho S.M."/>
            <person name="Colleoni C."/>
            <person name="Czjzek M."/>
            <person name="Da Silva C."/>
            <person name="Delage L."/>
            <person name="Denoeud F."/>
            <person name="Deschamps P."/>
            <person name="Dittami S.M."/>
            <person name="Gabaldon T."/>
            <person name="Gachon C.M."/>
            <person name="Groisillier A."/>
            <person name="Herve C."/>
            <person name="Jabbari K."/>
            <person name="Katinka M."/>
            <person name="Kloareg B."/>
            <person name="Kowalczyk N."/>
            <person name="Labadie K."/>
            <person name="Leblanc C."/>
            <person name="Lopez P.J."/>
            <person name="McLachlan D.H."/>
            <person name="Meslet-Cladiere L."/>
            <person name="Moustafa A."/>
            <person name="Nehr Z."/>
            <person name="Nyvall Collen P."/>
            <person name="Panaud O."/>
            <person name="Partensky F."/>
            <person name="Poulain J."/>
            <person name="Rensing S.A."/>
            <person name="Rousvoal S."/>
            <person name="Samson G."/>
            <person name="Symeonidi A."/>
            <person name="Weissenbach J."/>
            <person name="Zambounis A."/>
            <person name="Wincker P."/>
            <person name="Boyen C."/>
        </authorList>
    </citation>
    <scope>NUCLEOTIDE SEQUENCE [LARGE SCALE GENOMIC DNA]</scope>
    <source>
        <strain evidence="3">cv. Stackhouse</strain>
    </source>
</reference>
<dbReference type="Gramene" id="CDF38125">
    <property type="protein sequence ID" value="CDF38125"/>
    <property type="gene ID" value="CHC_T00006307001"/>
</dbReference>
<protein>
    <submittedName>
        <fullName evidence="2">Uncharacterized protein</fullName>
    </submittedName>
</protein>
<gene>
    <name evidence="2" type="ORF">CHC_T00006307001</name>
</gene>
<keyword evidence="3" id="KW-1185">Reference proteome</keyword>
<organism evidence="2 3">
    <name type="scientific">Chondrus crispus</name>
    <name type="common">Carrageen Irish moss</name>
    <name type="synonym">Polymorpha crispa</name>
    <dbReference type="NCBI Taxonomy" id="2769"/>
    <lineage>
        <taxon>Eukaryota</taxon>
        <taxon>Rhodophyta</taxon>
        <taxon>Florideophyceae</taxon>
        <taxon>Rhodymeniophycidae</taxon>
        <taxon>Gigartinales</taxon>
        <taxon>Gigartinaceae</taxon>
        <taxon>Chondrus</taxon>
    </lineage>
</organism>
<dbReference type="EMBL" id="HG001898">
    <property type="protein sequence ID" value="CDF38125.1"/>
    <property type="molecule type" value="Genomic_DNA"/>
</dbReference>